<organism evidence="1 2">
    <name type="scientific">Paxillus involutus ATCC 200175</name>
    <dbReference type="NCBI Taxonomy" id="664439"/>
    <lineage>
        <taxon>Eukaryota</taxon>
        <taxon>Fungi</taxon>
        <taxon>Dikarya</taxon>
        <taxon>Basidiomycota</taxon>
        <taxon>Agaricomycotina</taxon>
        <taxon>Agaricomycetes</taxon>
        <taxon>Agaricomycetidae</taxon>
        <taxon>Boletales</taxon>
        <taxon>Paxilineae</taxon>
        <taxon>Paxillaceae</taxon>
        <taxon>Paxillus</taxon>
    </lineage>
</organism>
<protein>
    <submittedName>
        <fullName evidence="1">Unplaced genomic scaffold PAXINscaffold_606, whole genome shotgun sequence</fullName>
    </submittedName>
</protein>
<gene>
    <name evidence="1" type="ORF">PAXINDRAFT_158452</name>
</gene>
<dbReference type="AlphaFoldDB" id="A0A0C9T843"/>
<accession>A0A0C9T843</accession>
<sequence length="151" mass="16707">MALASSLATPRSHWHGGTDSMVMYSYYYQCLVMVPDTTPIGSPERVQLGMGNRPVSNHLMLFEPDVTPTQPEHGNTNSTSSELVTDCLLDSGNDWECRGGRHPVFACMKDKGDQDSEITFILRESDLCGAFCRHTRAENWPPSSGLDIPLD</sequence>
<proteinExistence type="predicted"/>
<name>A0A0C9T843_PAXIN</name>
<dbReference type="Proteomes" id="UP000053647">
    <property type="component" value="Unassembled WGS sequence"/>
</dbReference>
<reference evidence="2" key="2">
    <citation type="submission" date="2015-01" db="EMBL/GenBank/DDBJ databases">
        <title>Evolutionary Origins and Diversification of the Mycorrhizal Mutualists.</title>
        <authorList>
            <consortium name="DOE Joint Genome Institute"/>
            <consortium name="Mycorrhizal Genomics Consortium"/>
            <person name="Kohler A."/>
            <person name="Kuo A."/>
            <person name="Nagy L.G."/>
            <person name="Floudas D."/>
            <person name="Copeland A."/>
            <person name="Barry K.W."/>
            <person name="Cichocki N."/>
            <person name="Veneault-Fourrey C."/>
            <person name="LaButti K."/>
            <person name="Lindquist E.A."/>
            <person name="Lipzen A."/>
            <person name="Lundell T."/>
            <person name="Morin E."/>
            <person name="Murat C."/>
            <person name="Riley R."/>
            <person name="Ohm R."/>
            <person name="Sun H."/>
            <person name="Tunlid A."/>
            <person name="Henrissat B."/>
            <person name="Grigoriev I.V."/>
            <person name="Hibbett D.S."/>
            <person name="Martin F."/>
        </authorList>
    </citation>
    <scope>NUCLEOTIDE SEQUENCE [LARGE SCALE GENOMIC DNA]</scope>
    <source>
        <strain evidence="2">ATCC 200175</strain>
    </source>
</reference>
<evidence type="ECO:0000313" key="2">
    <source>
        <dbReference type="Proteomes" id="UP000053647"/>
    </source>
</evidence>
<dbReference type="EMBL" id="KN819928">
    <property type="protein sequence ID" value="KIJ07338.1"/>
    <property type="molecule type" value="Genomic_DNA"/>
</dbReference>
<dbReference type="HOGENOM" id="CLU_1732059_0_0_1"/>
<evidence type="ECO:0000313" key="1">
    <source>
        <dbReference type="EMBL" id="KIJ07338.1"/>
    </source>
</evidence>
<reference evidence="1 2" key="1">
    <citation type="submission" date="2014-06" db="EMBL/GenBank/DDBJ databases">
        <authorList>
            <consortium name="DOE Joint Genome Institute"/>
            <person name="Kuo A."/>
            <person name="Kohler A."/>
            <person name="Nagy L.G."/>
            <person name="Floudas D."/>
            <person name="Copeland A."/>
            <person name="Barry K.W."/>
            <person name="Cichocki N."/>
            <person name="Veneault-Fourrey C."/>
            <person name="LaButti K."/>
            <person name="Lindquist E.A."/>
            <person name="Lipzen A."/>
            <person name="Lundell T."/>
            <person name="Morin E."/>
            <person name="Murat C."/>
            <person name="Sun H."/>
            <person name="Tunlid A."/>
            <person name="Henrissat B."/>
            <person name="Grigoriev I.V."/>
            <person name="Hibbett D.S."/>
            <person name="Martin F."/>
            <person name="Nordberg H.P."/>
            <person name="Cantor M.N."/>
            <person name="Hua S.X."/>
        </authorList>
    </citation>
    <scope>NUCLEOTIDE SEQUENCE [LARGE SCALE GENOMIC DNA]</scope>
    <source>
        <strain evidence="1 2">ATCC 200175</strain>
    </source>
</reference>
<dbReference type="OrthoDB" id="2607657at2759"/>
<keyword evidence="2" id="KW-1185">Reference proteome</keyword>